<name>A0A7S2FMJ4_9EUKA</name>
<reference evidence="2" key="1">
    <citation type="submission" date="2021-01" db="EMBL/GenBank/DDBJ databases">
        <authorList>
            <person name="Corre E."/>
            <person name="Pelletier E."/>
            <person name="Niang G."/>
            <person name="Scheremetjew M."/>
            <person name="Finn R."/>
            <person name="Kale V."/>
            <person name="Holt S."/>
            <person name="Cochrane G."/>
            <person name="Meng A."/>
            <person name="Brown T."/>
            <person name="Cohen L."/>
        </authorList>
    </citation>
    <scope>NUCLEOTIDE SEQUENCE</scope>
    <source>
        <strain evidence="2">UTEX LB 985</strain>
    </source>
</reference>
<feature type="compositionally biased region" description="Gly residues" evidence="1">
    <location>
        <begin position="299"/>
        <end position="309"/>
    </location>
</feature>
<evidence type="ECO:0000313" key="2">
    <source>
        <dbReference type="EMBL" id="CAD9404384.1"/>
    </source>
</evidence>
<feature type="region of interest" description="Disordered" evidence="1">
    <location>
        <begin position="149"/>
        <end position="212"/>
    </location>
</feature>
<gene>
    <name evidence="2" type="ORF">CBRE1094_LOCUS3488</name>
</gene>
<accession>A0A7S2FMJ4</accession>
<dbReference type="AlphaFoldDB" id="A0A7S2FMJ4"/>
<organism evidence="2">
    <name type="scientific">Haptolina brevifila</name>
    <dbReference type="NCBI Taxonomy" id="156173"/>
    <lineage>
        <taxon>Eukaryota</taxon>
        <taxon>Haptista</taxon>
        <taxon>Haptophyta</taxon>
        <taxon>Prymnesiophyceae</taxon>
        <taxon>Prymnesiales</taxon>
        <taxon>Prymnesiaceae</taxon>
        <taxon>Haptolina</taxon>
    </lineage>
</organism>
<evidence type="ECO:0000256" key="1">
    <source>
        <dbReference type="SAM" id="MobiDB-lite"/>
    </source>
</evidence>
<sequence length="333" mass="33693">MLLTPVLNPPAIAPGWRRLPRSCTRGSVVDVTFATRGSIDSQSPDLYASGSLPRGPCIFYATAHGSRLDAVLREKLHGMRPPESLEMITATRGGRVASGVAGGSELAVEDEGGAESREGKSTMACTCGKAPPLSMNGEVKLCASHYAGPSLTERSDRAPSDREGPGRLSCRSPGGTPTITPPAVSPAEVTPSSTERTAHAADTRQHTDDMDLGSGIGNWLTALWPANGAAGGRGGVDGSAEGRLAAEVPYQHPATASSIASTHTAAGGAGLSAACSADNMPPDDSINQSPLPSDRSLGSGIGGLWSPAGGGTPVVRSPLASARAGAPQEAVFV</sequence>
<dbReference type="EMBL" id="HBGU01006375">
    <property type="protein sequence ID" value="CAD9404384.1"/>
    <property type="molecule type" value="Transcribed_RNA"/>
</dbReference>
<feature type="compositionally biased region" description="Basic and acidic residues" evidence="1">
    <location>
        <begin position="196"/>
        <end position="209"/>
    </location>
</feature>
<protein>
    <submittedName>
        <fullName evidence="2">Uncharacterized protein</fullName>
    </submittedName>
</protein>
<feature type="compositionally biased region" description="Basic and acidic residues" evidence="1">
    <location>
        <begin position="153"/>
        <end position="165"/>
    </location>
</feature>
<feature type="region of interest" description="Disordered" evidence="1">
    <location>
        <begin position="273"/>
        <end position="309"/>
    </location>
</feature>
<proteinExistence type="predicted"/>
<feature type="region of interest" description="Disordered" evidence="1">
    <location>
        <begin position="101"/>
        <end position="123"/>
    </location>
</feature>